<organism evidence="10 11">
    <name type="scientific">Pelagicoccus enzymogenes</name>
    <dbReference type="NCBI Taxonomy" id="2773457"/>
    <lineage>
        <taxon>Bacteria</taxon>
        <taxon>Pseudomonadati</taxon>
        <taxon>Verrucomicrobiota</taxon>
        <taxon>Opitutia</taxon>
        <taxon>Puniceicoccales</taxon>
        <taxon>Pelagicoccaceae</taxon>
        <taxon>Pelagicoccus</taxon>
    </lineage>
</organism>
<accession>A0A927FBI6</accession>
<dbReference type="GO" id="GO:0016020">
    <property type="term" value="C:membrane"/>
    <property type="evidence" value="ECO:0007669"/>
    <property type="project" value="InterPro"/>
</dbReference>
<dbReference type="InterPro" id="IPR004673">
    <property type="entry name" value="L-rhamnose-proton_sym_RhaT"/>
</dbReference>
<keyword evidence="3" id="KW-0997">Cell inner membrane</keyword>
<dbReference type="GO" id="GO:0015153">
    <property type="term" value="F:rhamnose transmembrane transporter activity"/>
    <property type="evidence" value="ECO:0007669"/>
    <property type="project" value="InterPro"/>
</dbReference>
<dbReference type="GO" id="GO:0015293">
    <property type="term" value="F:symporter activity"/>
    <property type="evidence" value="ECO:0007669"/>
    <property type="project" value="UniProtKB-KW"/>
</dbReference>
<dbReference type="EMBL" id="JACYFG010000036">
    <property type="protein sequence ID" value="MBD5780408.1"/>
    <property type="molecule type" value="Genomic_DNA"/>
</dbReference>
<reference evidence="10" key="1">
    <citation type="submission" date="2020-09" db="EMBL/GenBank/DDBJ databases">
        <title>Pelagicoccus enzymogenes sp. nov. with an EPS production, isolated from marine sediment.</title>
        <authorList>
            <person name="Feng X."/>
        </authorList>
    </citation>
    <scope>NUCLEOTIDE SEQUENCE</scope>
    <source>
        <strain evidence="10">NFK12</strain>
    </source>
</reference>
<evidence type="ECO:0000256" key="5">
    <source>
        <dbReference type="ARBA" id="ARBA00022692"/>
    </source>
</evidence>
<name>A0A927FBI6_9BACT</name>
<keyword evidence="7 9" id="KW-1133">Transmembrane helix</keyword>
<keyword evidence="1" id="KW-0813">Transport</keyword>
<keyword evidence="6" id="KW-0769">Symport</keyword>
<evidence type="ECO:0000313" key="10">
    <source>
        <dbReference type="EMBL" id="MBD5780408.1"/>
    </source>
</evidence>
<feature type="transmembrane region" description="Helical" evidence="9">
    <location>
        <begin position="179"/>
        <end position="198"/>
    </location>
</feature>
<evidence type="ECO:0000256" key="3">
    <source>
        <dbReference type="ARBA" id="ARBA00022519"/>
    </source>
</evidence>
<evidence type="ECO:0000256" key="7">
    <source>
        <dbReference type="ARBA" id="ARBA00022989"/>
    </source>
</evidence>
<proteinExistence type="predicted"/>
<feature type="transmembrane region" description="Helical" evidence="9">
    <location>
        <begin position="263"/>
        <end position="283"/>
    </location>
</feature>
<evidence type="ECO:0000256" key="1">
    <source>
        <dbReference type="ARBA" id="ARBA00022448"/>
    </source>
</evidence>
<comment type="caution">
    <text evidence="10">The sequence shown here is derived from an EMBL/GenBank/DDBJ whole genome shotgun (WGS) entry which is preliminary data.</text>
</comment>
<evidence type="ECO:0000256" key="8">
    <source>
        <dbReference type="ARBA" id="ARBA00023136"/>
    </source>
</evidence>
<feature type="transmembrane region" description="Helical" evidence="9">
    <location>
        <begin position="75"/>
        <end position="96"/>
    </location>
</feature>
<keyword evidence="8 9" id="KW-0472">Membrane</keyword>
<dbReference type="Proteomes" id="UP000622317">
    <property type="component" value="Unassembled WGS sequence"/>
</dbReference>
<protein>
    <submittedName>
        <fullName evidence="10">Rhamnose:proton symporter</fullName>
    </submittedName>
</protein>
<sequence>MTPDASPLLGTLLHTIGAASAALCYSPQKFLHKWSWQTYWLAQASVCWLLLPWLFAYLFVPEYGMVLAESPSDSMWLAFGYGVLYGVGGIAFGVAIRYIGFSLTYAIAIGFSCLIGTLFMPLINGVLGEKLQQEGGMIVVGGVALGFFAMIVSGMAGFRKEHELAEAGKREGSGFNVKLGLPICVVAGVLSAVFNFSLEAGAPIAEVAALHGAGNFQELAKYPFTMNGAFLTTLVYVIYLAGRSKSWGEFSATTDRKGLGRNYVLAFATGIMWYMQFFFYGLGHIRMGDFKFSSWAIHMIILILLSSGFGVLIGEWRGARSKTFGFMLLALALLVAAVGLITYGNFLGAESAAAGH</sequence>
<dbReference type="AlphaFoldDB" id="A0A927FBI6"/>
<dbReference type="Pfam" id="PF06379">
    <property type="entry name" value="RhaT"/>
    <property type="match status" value="1"/>
</dbReference>
<feature type="transmembrane region" description="Helical" evidence="9">
    <location>
        <begin position="295"/>
        <end position="314"/>
    </location>
</feature>
<keyword evidence="11" id="KW-1185">Reference proteome</keyword>
<evidence type="ECO:0000256" key="9">
    <source>
        <dbReference type="SAM" id="Phobius"/>
    </source>
</evidence>
<keyword evidence="2" id="KW-1003">Cell membrane</keyword>
<keyword evidence="4" id="KW-0762">Sugar transport</keyword>
<gene>
    <name evidence="10" type="ORF">IEN85_12985</name>
</gene>
<dbReference type="RefSeq" id="WP_191617510.1">
    <property type="nucleotide sequence ID" value="NZ_JACYFG010000036.1"/>
</dbReference>
<feature type="transmembrane region" description="Helical" evidence="9">
    <location>
        <begin position="38"/>
        <end position="60"/>
    </location>
</feature>
<feature type="transmembrane region" description="Helical" evidence="9">
    <location>
        <begin position="326"/>
        <end position="346"/>
    </location>
</feature>
<evidence type="ECO:0000313" key="11">
    <source>
        <dbReference type="Proteomes" id="UP000622317"/>
    </source>
</evidence>
<feature type="transmembrane region" description="Helical" evidence="9">
    <location>
        <begin position="224"/>
        <end position="242"/>
    </location>
</feature>
<feature type="transmembrane region" description="Helical" evidence="9">
    <location>
        <begin position="6"/>
        <end position="26"/>
    </location>
</feature>
<keyword evidence="5 9" id="KW-0812">Transmembrane</keyword>
<feature type="transmembrane region" description="Helical" evidence="9">
    <location>
        <begin position="135"/>
        <end position="158"/>
    </location>
</feature>
<evidence type="ECO:0000256" key="2">
    <source>
        <dbReference type="ARBA" id="ARBA00022475"/>
    </source>
</evidence>
<evidence type="ECO:0000256" key="4">
    <source>
        <dbReference type="ARBA" id="ARBA00022597"/>
    </source>
</evidence>
<feature type="transmembrane region" description="Helical" evidence="9">
    <location>
        <begin position="103"/>
        <end position="123"/>
    </location>
</feature>
<evidence type="ECO:0000256" key="6">
    <source>
        <dbReference type="ARBA" id="ARBA00022847"/>
    </source>
</evidence>